<accession>A0ABQ1L443</accession>
<dbReference type="Proteomes" id="UP000597338">
    <property type="component" value="Unassembled WGS sequence"/>
</dbReference>
<evidence type="ECO:0000313" key="2">
    <source>
        <dbReference type="Proteomes" id="UP000597338"/>
    </source>
</evidence>
<reference evidence="2" key="1">
    <citation type="journal article" date="2019" name="Int. J. Syst. Evol. Microbiol.">
        <title>The Global Catalogue of Microorganisms (GCM) 10K type strain sequencing project: providing services to taxonomists for standard genome sequencing and annotation.</title>
        <authorList>
            <consortium name="The Broad Institute Genomics Platform"/>
            <consortium name="The Broad Institute Genome Sequencing Center for Infectious Disease"/>
            <person name="Wu L."/>
            <person name="Ma J."/>
        </authorList>
    </citation>
    <scope>NUCLEOTIDE SEQUENCE [LARGE SCALE GENOMIC DNA]</scope>
    <source>
        <strain evidence="2">CGMCC 1.15342</strain>
    </source>
</reference>
<dbReference type="EMBL" id="BMIK01000001">
    <property type="protein sequence ID" value="GGC14646.1"/>
    <property type="molecule type" value="Genomic_DNA"/>
</dbReference>
<organism evidence="1 2">
    <name type="scientific">Parapedobacter defluvii</name>
    <dbReference type="NCBI Taxonomy" id="2045106"/>
    <lineage>
        <taxon>Bacteria</taxon>
        <taxon>Pseudomonadati</taxon>
        <taxon>Bacteroidota</taxon>
        <taxon>Sphingobacteriia</taxon>
        <taxon>Sphingobacteriales</taxon>
        <taxon>Sphingobacteriaceae</taxon>
        <taxon>Parapedobacter</taxon>
    </lineage>
</organism>
<evidence type="ECO:0000313" key="1">
    <source>
        <dbReference type="EMBL" id="GGC14646.1"/>
    </source>
</evidence>
<proteinExistence type="predicted"/>
<comment type="caution">
    <text evidence="1">The sequence shown here is derived from an EMBL/GenBank/DDBJ whole genome shotgun (WGS) entry which is preliminary data.</text>
</comment>
<gene>
    <name evidence="1" type="ORF">GCM10011386_02980</name>
</gene>
<keyword evidence="2" id="KW-1185">Reference proteome</keyword>
<sequence length="105" mass="12129">MKQNNASKYFSDTPSSWGLRGDPFLWEDLKSKFQKTNVPVSASELEQLLHKFFKELTGEPPKRGNNIFVERYNKGGMSSGMVSSDFWLEKGFAAIIQRYIEMDIR</sequence>
<name>A0ABQ1L443_9SPHI</name>
<protein>
    <submittedName>
        <fullName evidence="1">Uncharacterized protein</fullName>
    </submittedName>
</protein>
<dbReference type="RefSeq" id="WP_188746671.1">
    <property type="nucleotide sequence ID" value="NZ_BMIK01000001.1"/>
</dbReference>